<dbReference type="InterPro" id="IPR000551">
    <property type="entry name" value="MerR-type_HTH_dom"/>
</dbReference>
<evidence type="ECO:0000259" key="2">
    <source>
        <dbReference type="PROSITE" id="PS50937"/>
    </source>
</evidence>
<dbReference type="GO" id="GO:0003677">
    <property type="term" value="F:DNA binding"/>
    <property type="evidence" value="ECO:0007669"/>
    <property type="project" value="UniProtKB-KW"/>
</dbReference>
<reference evidence="3 4" key="1">
    <citation type="journal article" date="2018" name="Nat. Biotechnol.">
        <title>A standardized bacterial taxonomy based on genome phylogeny substantially revises the tree of life.</title>
        <authorList>
            <person name="Parks D.H."/>
            <person name="Chuvochina M."/>
            <person name="Waite D.W."/>
            <person name="Rinke C."/>
            <person name="Skarshewski A."/>
            <person name="Chaumeil P.A."/>
            <person name="Hugenholtz P."/>
        </authorList>
    </citation>
    <scope>NUCLEOTIDE SEQUENCE [LARGE SCALE GENOMIC DNA]</scope>
    <source>
        <strain evidence="3">UBA11728</strain>
    </source>
</reference>
<dbReference type="InterPro" id="IPR009061">
    <property type="entry name" value="DNA-bd_dom_put_sf"/>
</dbReference>
<sequence length="162" mass="19259">MKTVKQVAELTGISVRTLQYYDEIDLFKPSVVTDAGYRLYDDVSLETLQQILFFKELDFPLKDIKQIMDNPQYDKFTAYKKQKELIRAKRDRLDRLLTLLEKLEKGEQCMSFEEFDMSDYFQALHQFKSDHTDEVVKHWGSIEAFDSMLENFKDKESEIAKM</sequence>
<dbReference type="GO" id="GO:0003700">
    <property type="term" value="F:DNA-binding transcription factor activity"/>
    <property type="evidence" value="ECO:0007669"/>
    <property type="project" value="InterPro"/>
</dbReference>
<comment type="caution">
    <text evidence="3">The sequence shown here is derived from an EMBL/GenBank/DDBJ whole genome shotgun (WGS) entry which is preliminary data.</text>
</comment>
<dbReference type="Proteomes" id="UP000262969">
    <property type="component" value="Unassembled WGS sequence"/>
</dbReference>
<dbReference type="PROSITE" id="PS50937">
    <property type="entry name" value="HTH_MERR_2"/>
    <property type="match status" value="1"/>
</dbReference>
<dbReference type="SMART" id="SM00422">
    <property type="entry name" value="HTH_MERR"/>
    <property type="match status" value="1"/>
</dbReference>
<organism evidence="3 4">
    <name type="scientific">Lachnoclostridium phytofermentans</name>
    <dbReference type="NCBI Taxonomy" id="66219"/>
    <lineage>
        <taxon>Bacteria</taxon>
        <taxon>Bacillati</taxon>
        <taxon>Bacillota</taxon>
        <taxon>Clostridia</taxon>
        <taxon>Lachnospirales</taxon>
        <taxon>Lachnospiraceae</taxon>
    </lineage>
</organism>
<evidence type="ECO:0000313" key="3">
    <source>
        <dbReference type="EMBL" id="HCL04424.1"/>
    </source>
</evidence>
<name>A0A3D2XBU9_9FIRM</name>
<evidence type="ECO:0000313" key="4">
    <source>
        <dbReference type="Proteomes" id="UP000262969"/>
    </source>
</evidence>
<dbReference type="CDD" id="cd01106">
    <property type="entry name" value="HTH_TipAL-Mta"/>
    <property type="match status" value="1"/>
</dbReference>
<feature type="non-terminal residue" evidence="3">
    <location>
        <position position="162"/>
    </location>
</feature>
<keyword evidence="1" id="KW-0238">DNA-binding</keyword>
<dbReference type="InterPro" id="IPR047057">
    <property type="entry name" value="MerR_fam"/>
</dbReference>
<accession>A0A3D2XBU9</accession>
<dbReference type="PANTHER" id="PTHR30204">
    <property type="entry name" value="REDOX-CYCLING DRUG-SENSING TRANSCRIPTIONAL ACTIVATOR SOXR"/>
    <property type="match status" value="1"/>
</dbReference>
<dbReference type="EMBL" id="DPVV01000615">
    <property type="protein sequence ID" value="HCL04424.1"/>
    <property type="molecule type" value="Genomic_DNA"/>
</dbReference>
<dbReference type="AlphaFoldDB" id="A0A3D2XBU9"/>
<evidence type="ECO:0000256" key="1">
    <source>
        <dbReference type="ARBA" id="ARBA00023125"/>
    </source>
</evidence>
<dbReference type="Gene3D" id="1.10.1660.10">
    <property type="match status" value="1"/>
</dbReference>
<dbReference type="PANTHER" id="PTHR30204:SF90">
    <property type="entry name" value="HTH-TYPE TRANSCRIPTIONAL ACTIVATOR MTA"/>
    <property type="match status" value="1"/>
</dbReference>
<feature type="domain" description="HTH merR-type" evidence="2">
    <location>
        <begin position="1"/>
        <end position="70"/>
    </location>
</feature>
<proteinExistence type="predicted"/>
<gene>
    <name evidence="3" type="ORF">DHW61_18790</name>
</gene>
<protein>
    <submittedName>
        <fullName evidence="3">MerR family transcriptional regulator</fullName>
    </submittedName>
</protein>
<dbReference type="Pfam" id="PF13411">
    <property type="entry name" value="MerR_1"/>
    <property type="match status" value="1"/>
</dbReference>
<dbReference type="SUPFAM" id="SSF46955">
    <property type="entry name" value="Putative DNA-binding domain"/>
    <property type="match status" value="1"/>
</dbReference>